<accession>A0AAE0Y710</accession>
<organism evidence="2 3">
    <name type="scientific">Elysia crispata</name>
    <name type="common">lettuce slug</name>
    <dbReference type="NCBI Taxonomy" id="231223"/>
    <lineage>
        <taxon>Eukaryota</taxon>
        <taxon>Metazoa</taxon>
        <taxon>Spiralia</taxon>
        <taxon>Lophotrochozoa</taxon>
        <taxon>Mollusca</taxon>
        <taxon>Gastropoda</taxon>
        <taxon>Heterobranchia</taxon>
        <taxon>Euthyneura</taxon>
        <taxon>Panpulmonata</taxon>
        <taxon>Sacoglossa</taxon>
        <taxon>Placobranchoidea</taxon>
        <taxon>Plakobranchidae</taxon>
        <taxon>Elysia</taxon>
    </lineage>
</organism>
<evidence type="ECO:0000313" key="3">
    <source>
        <dbReference type="Proteomes" id="UP001283361"/>
    </source>
</evidence>
<dbReference type="AlphaFoldDB" id="A0AAE0Y710"/>
<dbReference type="EMBL" id="JAWDGP010006844">
    <property type="protein sequence ID" value="KAK3734637.1"/>
    <property type="molecule type" value="Genomic_DNA"/>
</dbReference>
<evidence type="ECO:0000313" key="2">
    <source>
        <dbReference type="EMBL" id="KAK3734637.1"/>
    </source>
</evidence>
<protein>
    <submittedName>
        <fullName evidence="2">Uncharacterized protein</fullName>
    </submittedName>
</protein>
<dbReference type="Proteomes" id="UP001283361">
    <property type="component" value="Unassembled WGS sequence"/>
</dbReference>
<keyword evidence="3" id="KW-1185">Reference proteome</keyword>
<reference evidence="2" key="1">
    <citation type="journal article" date="2023" name="G3 (Bethesda)">
        <title>A reference genome for the long-term kleptoplast-retaining sea slug Elysia crispata morphotype clarki.</title>
        <authorList>
            <person name="Eastman K.E."/>
            <person name="Pendleton A.L."/>
            <person name="Shaikh M.A."/>
            <person name="Suttiyut T."/>
            <person name="Ogas R."/>
            <person name="Tomko P."/>
            <person name="Gavelis G."/>
            <person name="Widhalm J.R."/>
            <person name="Wisecaver J.H."/>
        </authorList>
    </citation>
    <scope>NUCLEOTIDE SEQUENCE</scope>
    <source>
        <strain evidence="2">ECLA1</strain>
    </source>
</reference>
<comment type="caution">
    <text evidence="2">The sequence shown here is derived from an EMBL/GenBank/DDBJ whole genome shotgun (WGS) entry which is preliminary data.</text>
</comment>
<name>A0AAE0Y710_9GAST</name>
<gene>
    <name evidence="2" type="ORF">RRG08_003544</name>
</gene>
<feature type="region of interest" description="Disordered" evidence="1">
    <location>
        <begin position="67"/>
        <end position="89"/>
    </location>
</feature>
<proteinExistence type="predicted"/>
<evidence type="ECO:0000256" key="1">
    <source>
        <dbReference type="SAM" id="MobiDB-lite"/>
    </source>
</evidence>
<sequence>MVKQDLEYHDVYDTRQFDHFLQRELYNFSVKHVSSFNLSVKHVWFLLDAGLLRYQRIYLMYGPGHPHTITAPPSSSRRPDRRGSGVITN</sequence>